<dbReference type="Pfam" id="PF12327">
    <property type="entry name" value="FtsZ_C"/>
    <property type="match status" value="1"/>
</dbReference>
<dbReference type="PRINTS" id="PR00423">
    <property type="entry name" value="CELLDVISFTSZ"/>
</dbReference>
<dbReference type="GO" id="GO:0005737">
    <property type="term" value="C:cytoplasm"/>
    <property type="evidence" value="ECO:0007669"/>
    <property type="project" value="UniProtKB-SubCell"/>
</dbReference>
<dbReference type="InterPro" id="IPR036525">
    <property type="entry name" value="Tubulin/FtsZ_GTPase_sf"/>
</dbReference>
<dbReference type="Gene3D" id="3.40.50.1440">
    <property type="entry name" value="Tubulin/FtsZ, GTPase domain"/>
    <property type="match status" value="1"/>
</dbReference>
<dbReference type="HAMAP" id="MF_00909">
    <property type="entry name" value="FtsZ"/>
    <property type="match status" value="1"/>
</dbReference>
<evidence type="ECO:0000313" key="10">
    <source>
        <dbReference type="Proteomes" id="UP000540909"/>
    </source>
</evidence>
<feature type="binding site" evidence="4">
    <location>
        <position position="186"/>
    </location>
    <ligand>
        <name>GTP</name>
        <dbReference type="ChEBI" id="CHEBI:37565"/>
    </ligand>
</feature>
<dbReference type="SUPFAM" id="SSF55307">
    <property type="entry name" value="Tubulin C-terminal domain-like"/>
    <property type="match status" value="1"/>
</dbReference>
<comment type="function">
    <text evidence="4 6">Essential cell division protein that forms a contractile ring structure (Z ring) at the future cell division site. The regulation of the ring assembly controls the timing and the location of cell division. One of the functions of the FtsZ ring is to recruit other cell division proteins to the septum to produce a new cell wall between the dividing cells. Binds GTP and shows GTPase activity.</text>
</comment>
<dbReference type="CDD" id="cd02201">
    <property type="entry name" value="FtsZ_type1"/>
    <property type="match status" value="1"/>
</dbReference>
<dbReference type="FunFam" id="3.40.50.1440:FF:000001">
    <property type="entry name" value="Cell division protein FtsZ"/>
    <property type="match status" value="1"/>
</dbReference>
<dbReference type="SMART" id="SM00865">
    <property type="entry name" value="Tubulin_C"/>
    <property type="match status" value="1"/>
</dbReference>
<keyword evidence="4 6" id="KW-0131">Cell cycle</keyword>
<organism evidence="9 10">
    <name type="scientific">Rhizobium esperanzae</name>
    <dbReference type="NCBI Taxonomy" id="1967781"/>
    <lineage>
        <taxon>Bacteria</taxon>
        <taxon>Pseudomonadati</taxon>
        <taxon>Pseudomonadota</taxon>
        <taxon>Alphaproteobacteria</taxon>
        <taxon>Hyphomicrobiales</taxon>
        <taxon>Rhizobiaceae</taxon>
        <taxon>Rhizobium/Agrobacterium group</taxon>
        <taxon>Rhizobium</taxon>
    </lineage>
</organism>
<dbReference type="Pfam" id="PF00091">
    <property type="entry name" value="Tubulin"/>
    <property type="match status" value="1"/>
</dbReference>
<dbReference type="Proteomes" id="UP000540909">
    <property type="component" value="Unassembled WGS sequence"/>
</dbReference>
<name>A0A7W6R2U2_9HYPH</name>
<evidence type="ECO:0000259" key="8">
    <source>
        <dbReference type="SMART" id="SM00865"/>
    </source>
</evidence>
<dbReference type="NCBIfam" id="TIGR00065">
    <property type="entry name" value="ftsZ"/>
    <property type="match status" value="1"/>
</dbReference>
<dbReference type="InterPro" id="IPR008280">
    <property type="entry name" value="Tub_FtsZ_C"/>
</dbReference>
<keyword evidence="4 6" id="KW-0132">Cell division</keyword>
<protein>
    <recommendedName>
        <fullName evidence="4 5">Cell division protein FtsZ</fullName>
    </recommendedName>
</protein>
<feature type="domain" description="Tubulin/FtsZ GTPase" evidence="7">
    <location>
        <begin position="12"/>
        <end position="204"/>
    </location>
</feature>
<dbReference type="GO" id="GO:0032153">
    <property type="term" value="C:cell division site"/>
    <property type="evidence" value="ECO:0007669"/>
    <property type="project" value="UniProtKB-UniRule"/>
</dbReference>
<feature type="domain" description="Tubulin/FtsZ 2-layer sandwich" evidence="8">
    <location>
        <begin position="206"/>
        <end position="324"/>
    </location>
</feature>
<dbReference type="InterPro" id="IPR003008">
    <property type="entry name" value="Tubulin_FtsZ_GTPase"/>
</dbReference>
<keyword evidence="4" id="KW-0963">Cytoplasm</keyword>
<feature type="binding site" evidence="4">
    <location>
        <begin position="107"/>
        <end position="109"/>
    </location>
    <ligand>
        <name>GTP</name>
        <dbReference type="ChEBI" id="CHEBI:37565"/>
    </ligand>
</feature>
<dbReference type="GO" id="GO:0005525">
    <property type="term" value="F:GTP binding"/>
    <property type="evidence" value="ECO:0007669"/>
    <property type="project" value="UniProtKB-UniRule"/>
</dbReference>
<evidence type="ECO:0000259" key="7">
    <source>
        <dbReference type="SMART" id="SM00864"/>
    </source>
</evidence>
<dbReference type="InterPro" id="IPR037103">
    <property type="entry name" value="Tubulin/FtsZ-like_C"/>
</dbReference>
<comment type="subcellular location">
    <subcellularLocation>
        <location evidence="4">Cytoplasm</location>
    </subcellularLocation>
    <text evidence="4">Assembles at midcell at the inner surface of the cytoplasmic membrane.</text>
</comment>
<dbReference type="InterPro" id="IPR020805">
    <property type="entry name" value="Cell_div_FtsZ_CS"/>
</dbReference>
<dbReference type="InterPro" id="IPR024757">
    <property type="entry name" value="FtsZ_C"/>
</dbReference>
<dbReference type="Gene3D" id="3.30.1330.20">
    <property type="entry name" value="Tubulin/FtsZ, C-terminal domain"/>
    <property type="match status" value="1"/>
</dbReference>
<accession>A0A7W6R2U2</accession>
<reference evidence="9 10" key="1">
    <citation type="submission" date="2020-08" db="EMBL/GenBank/DDBJ databases">
        <title>Genomic Encyclopedia of Type Strains, Phase IV (KMG-V): Genome sequencing to study the core and pangenomes of soil and plant-associated prokaryotes.</title>
        <authorList>
            <person name="Whitman W."/>
        </authorList>
    </citation>
    <scope>NUCLEOTIDE SEQUENCE [LARGE SCALE GENOMIC DNA]</scope>
    <source>
        <strain evidence="9 10">SEMIA 4089</strain>
    </source>
</reference>
<feature type="binding site" evidence="4">
    <location>
        <position position="142"/>
    </location>
    <ligand>
        <name>GTP</name>
        <dbReference type="ChEBI" id="CHEBI:37565"/>
    </ligand>
</feature>
<dbReference type="GO" id="GO:0043093">
    <property type="term" value="P:FtsZ-dependent cytokinesis"/>
    <property type="evidence" value="ECO:0007669"/>
    <property type="project" value="UniProtKB-UniRule"/>
</dbReference>
<dbReference type="PANTHER" id="PTHR30314">
    <property type="entry name" value="CELL DIVISION PROTEIN FTSZ-RELATED"/>
    <property type="match status" value="1"/>
</dbReference>
<dbReference type="EMBL" id="JACIFY010000007">
    <property type="protein sequence ID" value="MBB4235804.1"/>
    <property type="molecule type" value="Genomic_DNA"/>
</dbReference>
<evidence type="ECO:0000256" key="5">
    <source>
        <dbReference type="NCBIfam" id="TIGR00065"/>
    </source>
</evidence>
<comment type="subunit">
    <text evidence="4">Homodimer. Polymerizes to form a dynamic ring structure in a strictly GTP-dependent manner. Interacts directly with several other division proteins.</text>
</comment>
<comment type="caution">
    <text evidence="9">The sequence shown here is derived from an EMBL/GenBank/DDBJ whole genome shotgun (WGS) entry which is preliminary data.</text>
</comment>
<keyword evidence="2 4" id="KW-0547">Nucleotide-binding</keyword>
<dbReference type="RefSeq" id="WP_246713605.1">
    <property type="nucleotide sequence ID" value="NZ_JACIFY010000007.1"/>
</dbReference>
<comment type="similarity">
    <text evidence="1 4 6">Belongs to the FtsZ family.</text>
</comment>
<keyword evidence="3 4" id="KW-0342">GTP-binding</keyword>
<dbReference type="InterPro" id="IPR018316">
    <property type="entry name" value="Tubulin/FtsZ_2-layer-sand-dom"/>
</dbReference>
<dbReference type="InterPro" id="IPR045061">
    <property type="entry name" value="FtsZ/CetZ"/>
</dbReference>
<evidence type="ECO:0000256" key="4">
    <source>
        <dbReference type="HAMAP-Rule" id="MF_00909"/>
    </source>
</evidence>
<dbReference type="PROSITE" id="PS01135">
    <property type="entry name" value="FTSZ_2"/>
    <property type="match status" value="1"/>
</dbReference>
<gene>
    <name evidence="4" type="primary">ftsZ</name>
    <name evidence="9" type="ORF">GGD57_002378</name>
</gene>
<feature type="binding site" evidence="4">
    <location>
        <begin position="20"/>
        <end position="24"/>
    </location>
    <ligand>
        <name>GTP</name>
        <dbReference type="ChEBI" id="CHEBI:37565"/>
    </ligand>
</feature>
<evidence type="ECO:0000256" key="2">
    <source>
        <dbReference type="ARBA" id="ARBA00022741"/>
    </source>
</evidence>
<feature type="binding site" evidence="4">
    <location>
        <position position="138"/>
    </location>
    <ligand>
        <name>GTP</name>
        <dbReference type="ChEBI" id="CHEBI:37565"/>
    </ligand>
</feature>
<proteinExistence type="inferred from homology"/>
<sequence>MPSLEMTGWKPKIAVIGVGGGGGNAVNSMIARNLSGVEFIAANTDAQALAMSKAHHIVQLGVTATEGLGAGSLPELGRAAAEESIDQIMTHLSDTHMCFLTAGMGGGTGTGAAPLIAHTARRAGILTVAVVTEPFSFEGTHRARQARQGIEQLVHAADTVIVVPNQSLFRLSGPHTTLEEAFAMADSILYSGVMSIVELITKEGLINLDFADVRSVMQEMGPAVMATGEASGPGRAADAAKAAVENPLFGEATLKGAKGILVSIAAGRELTLFEVDEAASCIRDQVDADAEITLGATFDESLGEKLKVSIIAAGLRRSADVVVLAERVQKHIPVHALR</sequence>
<dbReference type="GO" id="GO:0051258">
    <property type="term" value="P:protein polymerization"/>
    <property type="evidence" value="ECO:0007669"/>
    <property type="project" value="UniProtKB-UniRule"/>
</dbReference>
<dbReference type="SMART" id="SM00864">
    <property type="entry name" value="Tubulin"/>
    <property type="match status" value="1"/>
</dbReference>
<dbReference type="SUPFAM" id="SSF52490">
    <property type="entry name" value="Tubulin nucleotide-binding domain-like"/>
    <property type="match status" value="1"/>
</dbReference>
<keyword evidence="4 6" id="KW-0717">Septation</keyword>
<dbReference type="InterPro" id="IPR000158">
    <property type="entry name" value="Cell_div_FtsZ"/>
</dbReference>
<dbReference type="GO" id="GO:0003924">
    <property type="term" value="F:GTPase activity"/>
    <property type="evidence" value="ECO:0007669"/>
    <property type="project" value="UniProtKB-UniRule"/>
</dbReference>
<dbReference type="AlphaFoldDB" id="A0A7W6R2U2"/>
<dbReference type="GO" id="GO:0000917">
    <property type="term" value="P:division septum assembly"/>
    <property type="evidence" value="ECO:0007669"/>
    <property type="project" value="UniProtKB-KW"/>
</dbReference>
<evidence type="ECO:0000256" key="1">
    <source>
        <dbReference type="ARBA" id="ARBA00009690"/>
    </source>
</evidence>
<evidence type="ECO:0000256" key="6">
    <source>
        <dbReference type="RuleBase" id="RU000631"/>
    </source>
</evidence>
<evidence type="ECO:0000256" key="3">
    <source>
        <dbReference type="ARBA" id="ARBA00023134"/>
    </source>
</evidence>
<dbReference type="PROSITE" id="PS01134">
    <property type="entry name" value="FTSZ_1"/>
    <property type="match status" value="1"/>
</dbReference>
<evidence type="ECO:0000313" key="9">
    <source>
        <dbReference type="EMBL" id="MBB4235804.1"/>
    </source>
</evidence>
<dbReference type="PANTHER" id="PTHR30314:SF3">
    <property type="entry name" value="MITOCHONDRIAL DIVISION PROTEIN FSZA"/>
    <property type="match status" value="1"/>
</dbReference>